<evidence type="ECO:0000313" key="2">
    <source>
        <dbReference type="Proteomes" id="UP000063964"/>
    </source>
</evidence>
<gene>
    <name evidence="1" type="ORF">AXF15_04800</name>
</gene>
<evidence type="ECO:0000313" key="1">
    <source>
        <dbReference type="EMBL" id="AMD92495.1"/>
    </source>
</evidence>
<proteinExistence type="predicted"/>
<accession>A0A109W5R7</accession>
<sequence>MNRQILFDGHLMDDPFLMRWDGINCRNNNELSSRGLFDGCLTEGGVLSWIKAEMGPRKTRNDTKRNALFRESRAFRRQKKGLA</sequence>
<dbReference type="KEGG" id="doa:AXF15_04800"/>
<reference evidence="2" key="1">
    <citation type="submission" date="2016-02" db="EMBL/GenBank/DDBJ databases">
        <authorList>
            <person name="Holder M.E."/>
            <person name="Ajami N.J."/>
            <person name="Petrosino J.F."/>
        </authorList>
    </citation>
    <scope>NUCLEOTIDE SEQUENCE [LARGE SCALE GENOMIC DNA]</scope>
    <source>
        <strain evidence="2">DSM 12838</strain>
    </source>
</reference>
<keyword evidence="2" id="KW-1185">Reference proteome</keyword>
<dbReference type="AlphaFoldDB" id="A0A109W5R7"/>
<dbReference type="Proteomes" id="UP000063964">
    <property type="component" value="Chromosome"/>
</dbReference>
<dbReference type="STRING" id="888061.AXF15_04800"/>
<protein>
    <submittedName>
        <fullName evidence="1">Uncharacterized protein</fullName>
    </submittedName>
</protein>
<dbReference type="EMBL" id="CP014230">
    <property type="protein sequence ID" value="AMD92495.1"/>
    <property type="molecule type" value="Genomic_DNA"/>
</dbReference>
<name>A0A109W5R7_9BACT</name>
<organism evidence="1 2">
    <name type="scientific">Desulfomicrobium orale DSM 12838</name>
    <dbReference type="NCBI Taxonomy" id="888061"/>
    <lineage>
        <taxon>Bacteria</taxon>
        <taxon>Pseudomonadati</taxon>
        <taxon>Thermodesulfobacteriota</taxon>
        <taxon>Desulfovibrionia</taxon>
        <taxon>Desulfovibrionales</taxon>
        <taxon>Desulfomicrobiaceae</taxon>
        <taxon>Desulfomicrobium</taxon>
    </lineage>
</organism>